<dbReference type="GO" id="GO:0042286">
    <property type="term" value="F:glutamate-1-semialdehyde 2,1-aminomutase activity"/>
    <property type="evidence" value="ECO:0007669"/>
    <property type="project" value="UniProtKB-UniRule"/>
</dbReference>
<proteinExistence type="inferred from homology"/>
<dbReference type="PANTHER" id="PTHR43713:SF3">
    <property type="entry name" value="GLUTAMATE-1-SEMIALDEHYDE 2,1-AMINOMUTASE 1, CHLOROPLASTIC-RELATED"/>
    <property type="match status" value="1"/>
</dbReference>
<comment type="cofactor">
    <cofactor evidence="2 8">
        <name>pyridoxal 5'-phosphate</name>
        <dbReference type="ChEBI" id="CHEBI:597326"/>
    </cofactor>
</comment>
<evidence type="ECO:0000256" key="6">
    <source>
        <dbReference type="ARBA" id="ARBA00023235"/>
    </source>
</evidence>
<dbReference type="NCBIfam" id="NF000818">
    <property type="entry name" value="PRK00062.1"/>
    <property type="match status" value="1"/>
</dbReference>
<comment type="similarity">
    <text evidence="4 8">Belongs to the class-III pyridoxal-phosphate-dependent aminotransferase family. HemL subfamily.</text>
</comment>
<dbReference type="GO" id="GO:0030170">
    <property type="term" value="F:pyridoxal phosphate binding"/>
    <property type="evidence" value="ECO:0007669"/>
    <property type="project" value="InterPro"/>
</dbReference>
<feature type="modified residue" description="N6-(pyridoxal phosphate)lysine" evidence="8">
    <location>
        <position position="263"/>
    </location>
</feature>
<organism evidence="9 10">
    <name type="scientific">Caldicellulosiruptor changbaiensis</name>
    <dbReference type="NCBI Taxonomy" id="1222016"/>
    <lineage>
        <taxon>Bacteria</taxon>
        <taxon>Bacillati</taxon>
        <taxon>Bacillota</taxon>
        <taxon>Bacillota incertae sedis</taxon>
        <taxon>Caldicellulosiruptorales</taxon>
        <taxon>Caldicellulosiruptoraceae</taxon>
        <taxon>Caldicellulosiruptor</taxon>
    </lineage>
</organism>
<keyword evidence="6 8" id="KW-0413">Isomerase</keyword>
<evidence type="ECO:0000313" key="9">
    <source>
        <dbReference type="EMBL" id="AZT90603.1"/>
    </source>
</evidence>
<dbReference type="PANTHER" id="PTHR43713">
    <property type="entry name" value="GLUTAMATE-1-SEMIALDEHYDE 2,1-AMINOMUTASE"/>
    <property type="match status" value="1"/>
</dbReference>
<gene>
    <name evidence="8 9" type="primary">hemL</name>
    <name evidence="9" type="ORF">ELD05_08070</name>
</gene>
<dbReference type="AlphaFoldDB" id="A0A3T0D6E3"/>
<dbReference type="InterPro" id="IPR004639">
    <property type="entry name" value="4pyrrol_synth_GluAld_NH2Trfase"/>
</dbReference>
<dbReference type="EC" id="5.4.3.8" evidence="8"/>
<dbReference type="GO" id="GO:0008483">
    <property type="term" value="F:transaminase activity"/>
    <property type="evidence" value="ECO:0007669"/>
    <property type="project" value="InterPro"/>
</dbReference>
<dbReference type="RefSeq" id="WP_127352021.1">
    <property type="nucleotide sequence ID" value="NZ_CP034791.1"/>
</dbReference>
<comment type="subcellular location">
    <subcellularLocation>
        <location evidence="8">Cytoplasm</location>
    </subcellularLocation>
</comment>
<evidence type="ECO:0000256" key="5">
    <source>
        <dbReference type="ARBA" id="ARBA00022898"/>
    </source>
</evidence>
<dbReference type="Gene3D" id="3.40.640.10">
    <property type="entry name" value="Type I PLP-dependent aspartate aminotransferase-like (Major domain)"/>
    <property type="match status" value="1"/>
</dbReference>
<dbReference type="SUPFAM" id="SSF53383">
    <property type="entry name" value="PLP-dependent transferases"/>
    <property type="match status" value="1"/>
</dbReference>
<keyword evidence="7 8" id="KW-0627">Porphyrin biosynthesis</keyword>
<dbReference type="InterPro" id="IPR005814">
    <property type="entry name" value="Aminotrans_3"/>
</dbReference>
<evidence type="ECO:0000256" key="8">
    <source>
        <dbReference type="HAMAP-Rule" id="MF_00375"/>
    </source>
</evidence>
<reference evidence="9 10" key="1">
    <citation type="submission" date="2018-12" db="EMBL/GenBank/DDBJ databases">
        <title>Genome sequence from the cellulolytic species, Caldicellulosiruptor changbaiensis.</title>
        <authorList>
            <person name="Blumer-Schuette S.E."/>
            <person name="Mendoza C."/>
        </authorList>
    </citation>
    <scope>NUCLEOTIDE SEQUENCE [LARGE SCALE GENOMIC DNA]</scope>
    <source>
        <strain evidence="9 10">CBS-Z</strain>
    </source>
</reference>
<comment type="catalytic activity">
    <reaction evidence="1 8">
        <text>(S)-4-amino-5-oxopentanoate = 5-aminolevulinate</text>
        <dbReference type="Rhea" id="RHEA:14265"/>
        <dbReference type="ChEBI" id="CHEBI:57501"/>
        <dbReference type="ChEBI" id="CHEBI:356416"/>
        <dbReference type="EC" id="5.4.3.8"/>
    </reaction>
</comment>
<keyword evidence="10" id="KW-1185">Reference proteome</keyword>
<evidence type="ECO:0000313" key="10">
    <source>
        <dbReference type="Proteomes" id="UP000282930"/>
    </source>
</evidence>
<dbReference type="Proteomes" id="UP000282930">
    <property type="component" value="Chromosome"/>
</dbReference>
<dbReference type="KEGG" id="ccha:ELD05_08070"/>
<dbReference type="EMBL" id="CP034791">
    <property type="protein sequence ID" value="AZT90603.1"/>
    <property type="molecule type" value="Genomic_DNA"/>
</dbReference>
<dbReference type="GO" id="GO:0005737">
    <property type="term" value="C:cytoplasm"/>
    <property type="evidence" value="ECO:0007669"/>
    <property type="project" value="UniProtKB-SubCell"/>
</dbReference>
<dbReference type="CDD" id="cd00610">
    <property type="entry name" value="OAT_like"/>
    <property type="match status" value="1"/>
</dbReference>
<evidence type="ECO:0000256" key="7">
    <source>
        <dbReference type="ARBA" id="ARBA00023244"/>
    </source>
</evidence>
<dbReference type="InterPro" id="IPR049704">
    <property type="entry name" value="Aminotrans_3_PPA_site"/>
</dbReference>
<name>A0A3T0D6E3_9FIRM</name>
<dbReference type="NCBIfam" id="TIGR00713">
    <property type="entry name" value="hemL"/>
    <property type="match status" value="1"/>
</dbReference>
<dbReference type="FunFam" id="3.40.640.10:FF:000021">
    <property type="entry name" value="Glutamate-1-semialdehyde 2,1-aminomutase"/>
    <property type="match status" value="1"/>
</dbReference>
<evidence type="ECO:0000256" key="2">
    <source>
        <dbReference type="ARBA" id="ARBA00001933"/>
    </source>
</evidence>
<evidence type="ECO:0000256" key="4">
    <source>
        <dbReference type="ARBA" id="ARBA00008981"/>
    </source>
</evidence>
<keyword evidence="5 8" id="KW-0663">Pyridoxal phosphate</keyword>
<dbReference type="GO" id="GO:0006782">
    <property type="term" value="P:protoporphyrinogen IX biosynthetic process"/>
    <property type="evidence" value="ECO:0007669"/>
    <property type="project" value="UniProtKB-UniRule"/>
</dbReference>
<dbReference type="InterPro" id="IPR015424">
    <property type="entry name" value="PyrdxlP-dep_Trfase"/>
</dbReference>
<keyword evidence="8" id="KW-0963">Cytoplasm</keyword>
<evidence type="ECO:0000256" key="1">
    <source>
        <dbReference type="ARBA" id="ARBA00001579"/>
    </source>
</evidence>
<sequence length="427" mass="47136">MRLDKSKEVFDKTKRYIPGGVNSPIRAFKNLSITPPVISKGKGCRIFDIDGNEYIDFVLSWGAMILGHCDPDVVNSIKEVVEDQIAFGAPTEIEYEMAKLVCETAQIDMVRFVNSGTEATMTAVRLAKGYTGKKKIVKFAGCYHGHHDIFLKEAGSAVAELRLKGIDEDIVQNTIVVEYNNLDSVEKAFKENKDEIAAVIIEPVAGNMGVVPAKKEFLQALREICNLLGSLLIFDEVITGFRLSLKGARALYDVEPDLITFGKIIGGGLPCGAVGGKKEIMQCLAPQGNVFQAGTMSGNPIVMSAGYTTVKKLKENPDIYTYLESLAQKLEGYLAKVFSNSNLTFCINRVGSMLTVFFGVEKVENFEMARMSNLDQFKKFAEYMITNGIYIPSSQFEAMFLSSAHMESDIERFAEVAESFAKFVKKP</sequence>
<comment type="pathway">
    <text evidence="3">Porphyrin-containing compound metabolism; protoporphyrin-IX biosynthesis; 5-aminolevulinate from L-glutamyl-tRNA(Glu): step 2/2.</text>
</comment>
<evidence type="ECO:0000256" key="3">
    <source>
        <dbReference type="ARBA" id="ARBA00004819"/>
    </source>
</evidence>
<dbReference type="InterPro" id="IPR015422">
    <property type="entry name" value="PyrdxlP-dep_Trfase_small"/>
</dbReference>
<dbReference type="InterPro" id="IPR015421">
    <property type="entry name" value="PyrdxlP-dep_Trfase_major"/>
</dbReference>
<dbReference type="UniPathway" id="UPA00251">
    <property type="reaction ID" value="UER00317"/>
</dbReference>
<dbReference type="HAMAP" id="MF_00375">
    <property type="entry name" value="HemL_aminotrans_3"/>
    <property type="match status" value="1"/>
</dbReference>
<accession>A0A3T0D6E3</accession>
<dbReference type="PROSITE" id="PS00600">
    <property type="entry name" value="AA_TRANSFER_CLASS_3"/>
    <property type="match status" value="1"/>
</dbReference>
<dbReference type="Pfam" id="PF00202">
    <property type="entry name" value="Aminotran_3"/>
    <property type="match status" value="1"/>
</dbReference>
<comment type="subunit">
    <text evidence="8">Homodimer.</text>
</comment>
<protein>
    <recommendedName>
        <fullName evidence="8">Glutamate-1-semialdehyde 2,1-aminomutase</fullName>
        <shortName evidence="8">GSA</shortName>
        <ecNumber evidence="8">5.4.3.8</ecNumber>
    </recommendedName>
    <alternativeName>
        <fullName evidence="8">Glutamate-1-semialdehyde aminotransferase</fullName>
        <shortName evidence="8">GSA-AT</shortName>
    </alternativeName>
</protein>
<dbReference type="Gene3D" id="3.90.1150.10">
    <property type="entry name" value="Aspartate Aminotransferase, domain 1"/>
    <property type="match status" value="1"/>
</dbReference>